<reference evidence="1 2" key="1">
    <citation type="submission" date="2019-03" db="EMBL/GenBank/DDBJ databases">
        <title>Single cell metagenomics reveals metabolic interactions within the superorganism composed of flagellate Streblomastix strix and complex community of Bacteroidetes bacteria on its surface.</title>
        <authorList>
            <person name="Treitli S.C."/>
            <person name="Kolisko M."/>
            <person name="Husnik F."/>
            <person name="Keeling P."/>
            <person name="Hampl V."/>
        </authorList>
    </citation>
    <scope>NUCLEOTIDE SEQUENCE [LARGE SCALE GENOMIC DNA]</scope>
    <source>
        <strain evidence="1">ST1C</strain>
    </source>
</reference>
<organism evidence="1 2">
    <name type="scientific">Streblomastix strix</name>
    <dbReference type="NCBI Taxonomy" id="222440"/>
    <lineage>
        <taxon>Eukaryota</taxon>
        <taxon>Metamonada</taxon>
        <taxon>Preaxostyla</taxon>
        <taxon>Oxymonadida</taxon>
        <taxon>Streblomastigidae</taxon>
        <taxon>Streblomastix</taxon>
    </lineage>
</organism>
<proteinExistence type="predicted"/>
<protein>
    <submittedName>
        <fullName evidence="1">Uncharacterized protein</fullName>
    </submittedName>
</protein>
<evidence type="ECO:0000313" key="2">
    <source>
        <dbReference type="Proteomes" id="UP000324800"/>
    </source>
</evidence>
<evidence type="ECO:0000313" key="1">
    <source>
        <dbReference type="EMBL" id="KAA6362752.1"/>
    </source>
</evidence>
<sequence>IAYYLDNYYFEADYNDEGDKSC</sequence>
<name>A0A5J4TYA2_9EUKA</name>
<comment type="caution">
    <text evidence="1">The sequence shown here is derived from an EMBL/GenBank/DDBJ whole genome shotgun (WGS) entry which is preliminary data.</text>
</comment>
<dbReference type="Proteomes" id="UP000324800">
    <property type="component" value="Unassembled WGS sequence"/>
</dbReference>
<accession>A0A5J4TYA2</accession>
<feature type="non-terminal residue" evidence="1">
    <location>
        <position position="1"/>
    </location>
</feature>
<dbReference type="AlphaFoldDB" id="A0A5J4TYA2"/>
<dbReference type="EMBL" id="SNRW01023775">
    <property type="protein sequence ID" value="KAA6362752.1"/>
    <property type="molecule type" value="Genomic_DNA"/>
</dbReference>
<gene>
    <name evidence="1" type="ORF">EZS28_041721</name>
</gene>